<evidence type="ECO:0000313" key="2">
    <source>
        <dbReference type="EMBL" id="KAF1991358.1"/>
    </source>
</evidence>
<dbReference type="Proteomes" id="UP000800041">
    <property type="component" value="Unassembled WGS sequence"/>
</dbReference>
<gene>
    <name evidence="2" type="ORF">K402DRAFT_388773</name>
</gene>
<evidence type="ECO:0000313" key="3">
    <source>
        <dbReference type="Proteomes" id="UP000800041"/>
    </source>
</evidence>
<proteinExistence type="predicted"/>
<keyword evidence="3" id="KW-1185">Reference proteome</keyword>
<dbReference type="EMBL" id="ML977139">
    <property type="protein sequence ID" value="KAF1991358.1"/>
    <property type="molecule type" value="Genomic_DNA"/>
</dbReference>
<sequence>MSIGSHMVRASTQFLNNRIGIRINEVTRRKIDACGRLPYALLLLVKYVVGFLLCIAAADFFLPLKTPLLFDMALWLIALASSYISSLFTTANTLALAALVSGFLSMFFFPNAINGFLARYHLRAPVWTNLGTTLLIGWIGSDYFAQTGWRVFTGVAAGFSIGAQILDELALAG</sequence>
<dbReference type="AlphaFoldDB" id="A0A6G1HEJ6"/>
<reference evidence="2" key="1">
    <citation type="journal article" date="2020" name="Stud. Mycol.">
        <title>101 Dothideomycetes genomes: a test case for predicting lifestyles and emergence of pathogens.</title>
        <authorList>
            <person name="Haridas S."/>
            <person name="Albert R."/>
            <person name="Binder M."/>
            <person name="Bloem J."/>
            <person name="Labutti K."/>
            <person name="Salamov A."/>
            <person name="Andreopoulos B."/>
            <person name="Baker S."/>
            <person name="Barry K."/>
            <person name="Bills G."/>
            <person name="Bluhm B."/>
            <person name="Cannon C."/>
            <person name="Castanera R."/>
            <person name="Culley D."/>
            <person name="Daum C."/>
            <person name="Ezra D."/>
            <person name="Gonzalez J."/>
            <person name="Henrissat B."/>
            <person name="Kuo A."/>
            <person name="Liang C."/>
            <person name="Lipzen A."/>
            <person name="Lutzoni F."/>
            <person name="Magnuson J."/>
            <person name="Mondo S."/>
            <person name="Nolan M."/>
            <person name="Ohm R."/>
            <person name="Pangilinan J."/>
            <person name="Park H.-J."/>
            <person name="Ramirez L."/>
            <person name="Alfaro M."/>
            <person name="Sun H."/>
            <person name="Tritt A."/>
            <person name="Yoshinaga Y."/>
            <person name="Zwiers L.-H."/>
            <person name="Turgeon B."/>
            <person name="Goodwin S."/>
            <person name="Spatafora J."/>
            <person name="Crous P."/>
            <person name="Grigoriev I."/>
        </authorList>
    </citation>
    <scope>NUCLEOTIDE SEQUENCE</scope>
    <source>
        <strain evidence="2">CBS 113979</strain>
    </source>
</reference>
<keyword evidence="1" id="KW-0472">Membrane</keyword>
<feature type="transmembrane region" description="Helical" evidence="1">
    <location>
        <begin position="39"/>
        <end position="61"/>
    </location>
</feature>
<accession>A0A6G1HEJ6</accession>
<keyword evidence="1" id="KW-0812">Transmembrane</keyword>
<feature type="transmembrane region" description="Helical" evidence="1">
    <location>
        <begin position="68"/>
        <end position="88"/>
    </location>
</feature>
<feature type="transmembrane region" description="Helical" evidence="1">
    <location>
        <begin position="94"/>
        <end position="113"/>
    </location>
</feature>
<protein>
    <submittedName>
        <fullName evidence="2">Uncharacterized protein</fullName>
    </submittedName>
</protein>
<evidence type="ECO:0000256" key="1">
    <source>
        <dbReference type="SAM" id="Phobius"/>
    </source>
</evidence>
<organism evidence="2 3">
    <name type="scientific">Aulographum hederae CBS 113979</name>
    <dbReference type="NCBI Taxonomy" id="1176131"/>
    <lineage>
        <taxon>Eukaryota</taxon>
        <taxon>Fungi</taxon>
        <taxon>Dikarya</taxon>
        <taxon>Ascomycota</taxon>
        <taxon>Pezizomycotina</taxon>
        <taxon>Dothideomycetes</taxon>
        <taxon>Pleosporomycetidae</taxon>
        <taxon>Aulographales</taxon>
        <taxon>Aulographaceae</taxon>
    </lineage>
</organism>
<name>A0A6G1HEJ6_9PEZI</name>
<keyword evidence="1" id="KW-1133">Transmembrane helix</keyword>
<feature type="non-terminal residue" evidence="2">
    <location>
        <position position="1"/>
    </location>
</feature>